<keyword evidence="4 8" id="KW-0479">Metal-binding</keyword>
<evidence type="ECO:0000256" key="1">
    <source>
        <dbReference type="ARBA" id="ARBA00011738"/>
    </source>
</evidence>
<feature type="binding site" evidence="8">
    <location>
        <position position="70"/>
    </location>
    <ligand>
        <name>Zn(2+)</name>
        <dbReference type="ChEBI" id="CHEBI:29105"/>
        <label>2</label>
        <note>catalytic</note>
    </ligand>
</feature>
<feature type="binding site" evidence="8">
    <location>
        <position position="140"/>
    </location>
    <ligand>
        <name>Zn(2+)</name>
        <dbReference type="ChEBI" id="CHEBI:29105"/>
        <label>1</label>
        <note>catalytic</note>
    </ligand>
</feature>
<evidence type="ECO:0000256" key="8">
    <source>
        <dbReference type="HAMAP-Rule" id="MF_01818"/>
    </source>
</evidence>
<dbReference type="CDD" id="cd07717">
    <property type="entry name" value="RNaseZ_ZiPD-like_MBL-fold"/>
    <property type="match status" value="1"/>
</dbReference>
<dbReference type="InterPro" id="IPR001279">
    <property type="entry name" value="Metallo-B-lactamas"/>
</dbReference>
<proteinExistence type="inferred from homology"/>
<comment type="similarity">
    <text evidence="8">Belongs to the RNase Z family.</text>
</comment>
<feature type="binding site" evidence="8">
    <location>
        <position position="265"/>
    </location>
    <ligand>
        <name>Zn(2+)</name>
        <dbReference type="ChEBI" id="CHEBI:29105"/>
        <label>2</label>
        <note>catalytic</note>
    </ligand>
</feature>
<evidence type="ECO:0000313" key="11">
    <source>
        <dbReference type="Proteomes" id="UP000199137"/>
    </source>
</evidence>
<evidence type="ECO:0000259" key="9">
    <source>
        <dbReference type="Pfam" id="PF00753"/>
    </source>
</evidence>
<evidence type="ECO:0000256" key="2">
    <source>
        <dbReference type="ARBA" id="ARBA00022694"/>
    </source>
</evidence>
<keyword evidence="2 8" id="KW-0819">tRNA processing</keyword>
<reference evidence="10 11" key="1">
    <citation type="submission" date="2016-10" db="EMBL/GenBank/DDBJ databases">
        <authorList>
            <person name="de Groot N.N."/>
        </authorList>
    </citation>
    <scope>NUCLEOTIDE SEQUENCE [LARGE SCALE GENOMIC DNA]</scope>
    <source>
        <strain evidence="10 11">DSM 44637</strain>
    </source>
</reference>
<gene>
    <name evidence="8" type="primary">rnz</name>
    <name evidence="10" type="ORF">SAMN05421854_102258</name>
</gene>
<feature type="binding site" evidence="8">
    <location>
        <position position="68"/>
    </location>
    <ligand>
        <name>Zn(2+)</name>
        <dbReference type="ChEBI" id="CHEBI:29105"/>
        <label>1</label>
        <note>catalytic</note>
    </ligand>
</feature>
<evidence type="ECO:0000256" key="7">
    <source>
        <dbReference type="ARBA" id="ARBA00022833"/>
    </source>
</evidence>
<evidence type="ECO:0000313" key="10">
    <source>
        <dbReference type="EMBL" id="SFO55395.1"/>
    </source>
</evidence>
<feature type="binding site" evidence="8">
    <location>
        <position position="66"/>
    </location>
    <ligand>
        <name>Zn(2+)</name>
        <dbReference type="ChEBI" id="CHEBI:29105"/>
        <label>1</label>
        <note>catalytic</note>
    </ligand>
</feature>
<dbReference type="Pfam" id="PF00753">
    <property type="entry name" value="Lactamase_B"/>
    <property type="match status" value="1"/>
</dbReference>
<dbReference type="PANTHER" id="PTHR46018:SF2">
    <property type="entry name" value="ZINC PHOSPHODIESTERASE ELAC PROTEIN 1"/>
    <property type="match status" value="1"/>
</dbReference>
<dbReference type="EMBL" id="FOWC01000002">
    <property type="protein sequence ID" value="SFO55395.1"/>
    <property type="molecule type" value="Genomic_DNA"/>
</dbReference>
<dbReference type="InterPro" id="IPR036866">
    <property type="entry name" value="RibonucZ/Hydroxyglut_hydro"/>
</dbReference>
<organism evidence="10 11">
    <name type="scientific">Amycolatopsis rubida</name>
    <dbReference type="NCBI Taxonomy" id="112413"/>
    <lineage>
        <taxon>Bacteria</taxon>
        <taxon>Bacillati</taxon>
        <taxon>Actinomycetota</taxon>
        <taxon>Actinomycetes</taxon>
        <taxon>Pseudonocardiales</taxon>
        <taxon>Pseudonocardiaceae</taxon>
        <taxon>Amycolatopsis</taxon>
    </lineage>
</organism>
<dbReference type="NCBIfam" id="NF000805">
    <property type="entry name" value="PRK00055.2-3"/>
    <property type="match status" value="1"/>
</dbReference>
<accession>A0A1I5I4A9</accession>
<dbReference type="STRING" id="112413.SAMN05421854_102258"/>
<comment type="catalytic activity">
    <reaction evidence="8">
        <text>Endonucleolytic cleavage of RNA, removing extra 3' nucleotides from tRNA precursor, generating 3' termini of tRNAs. A 3'-hydroxy group is left at the tRNA terminus and a 5'-phosphoryl group is left at the trailer molecule.</text>
        <dbReference type="EC" id="3.1.26.11"/>
    </reaction>
</comment>
<evidence type="ECO:0000256" key="3">
    <source>
        <dbReference type="ARBA" id="ARBA00022722"/>
    </source>
</evidence>
<name>A0A1I5I4A9_9PSEU</name>
<keyword evidence="5 8" id="KW-0255">Endonuclease</keyword>
<feature type="binding site" evidence="8">
    <location>
        <position position="71"/>
    </location>
    <ligand>
        <name>Zn(2+)</name>
        <dbReference type="ChEBI" id="CHEBI:29105"/>
        <label>2</label>
        <note>catalytic</note>
    </ligand>
</feature>
<feature type="binding site" evidence="8">
    <location>
        <position position="207"/>
    </location>
    <ligand>
        <name>Zn(2+)</name>
        <dbReference type="ChEBI" id="CHEBI:29105"/>
        <label>2</label>
        <note>catalytic</note>
    </ligand>
</feature>
<dbReference type="Proteomes" id="UP000199137">
    <property type="component" value="Unassembled WGS sequence"/>
</dbReference>
<evidence type="ECO:0000256" key="5">
    <source>
        <dbReference type="ARBA" id="ARBA00022759"/>
    </source>
</evidence>
<comment type="cofactor">
    <cofactor evidence="8">
        <name>Zn(2+)</name>
        <dbReference type="ChEBI" id="CHEBI:29105"/>
    </cofactor>
    <text evidence="8">Binds 2 Zn(2+) ions.</text>
</comment>
<keyword evidence="7 8" id="KW-0862">Zinc</keyword>
<sequence length="305" mass="33356">MIVMSRRELVVLGSASQTPTRHRNHNGYLLRFDTDGILFDPGEGTQRQMMYAGATATELTHLCVTHFHGDHSLGLAGIIQRLSLDGVAHPVRCHYPASGQEYFDRLRHSTSFHERAELVPLPISAPGPLGGALSAYPLEHRIDCFGYRYAEPDGIRMLPDALAAAGVQGPAVRKLQVDGVLDTAAGVVRIEDVSVPRRGQVVAFVMDTRLCAGAFACAREADLLIAESTFRAGDAGLAFRYGHLTSTDAGRLAAESGARELLLTHFSQRYPYEEADRFRDEAAKVFDGEIHVARDLDVVPLPPRR</sequence>
<comment type="subunit">
    <text evidence="1 8">Homodimer.</text>
</comment>
<dbReference type="AlphaFoldDB" id="A0A1I5I4A9"/>
<dbReference type="PANTHER" id="PTHR46018">
    <property type="entry name" value="ZINC PHOSPHODIESTERASE ELAC PROTEIN 1"/>
    <property type="match status" value="1"/>
</dbReference>
<feature type="active site" description="Proton acceptor" evidence="8">
    <location>
        <position position="70"/>
    </location>
</feature>
<dbReference type="GO" id="GO:0042781">
    <property type="term" value="F:3'-tRNA processing endoribonuclease activity"/>
    <property type="evidence" value="ECO:0007669"/>
    <property type="project" value="UniProtKB-UniRule"/>
</dbReference>
<dbReference type="GO" id="GO:0008270">
    <property type="term" value="F:zinc ion binding"/>
    <property type="evidence" value="ECO:0007669"/>
    <property type="project" value="UniProtKB-UniRule"/>
</dbReference>
<dbReference type="HAMAP" id="MF_01818">
    <property type="entry name" value="RNase_Z_BN"/>
    <property type="match status" value="1"/>
</dbReference>
<dbReference type="SUPFAM" id="SSF56281">
    <property type="entry name" value="Metallo-hydrolase/oxidoreductase"/>
    <property type="match status" value="1"/>
</dbReference>
<feature type="domain" description="Metallo-beta-lactamase" evidence="9">
    <location>
        <begin position="23"/>
        <end position="115"/>
    </location>
</feature>
<dbReference type="Gene3D" id="3.60.15.10">
    <property type="entry name" value="Ribonuclease Z/Hydroxyacylglutathione hydrolase-like"/>
    <property type="match status" value="1"/>
</dbReference>
<keyword evidence="3 8" id="KW-0540">Nuclease</keyword>
<comment type="function">
    <text evidence="8">Zinc phosphodiesterase, which displays some tRNA 3'-processing endonuclease activity. Probably involved in tRNA maturation, by removing a 3'-trailer from precursor tRNA.</text>
</comment>
<feature type="binding site" evidence="8">
    <location>
        <position position="207"/>
    </location>
    <ligand>
        <name>Zn(2+)</name>
        <dbReference type="ChEBI" id="CHEBI:29105"/>
        <label>1</label>
        <note>catalytic</note>
    </ligand>
</feature>
<dbReference type="EC" id="3.1.26.11" evidence="8"/>
<evidence type="ECO:0000256" key="4">
    <source>
        <dbReference type="ARBA" id="ARBA00022723"/>
    </source>
</evidence>
<protein>
    <recommendedName>
        <fullName evidence="8">Ribonuclease Z</fullName>
        <shortName evidence="8">RNase Z</shortName>
        <ecNumber evidence="8">3.1.26.11</ecNumber>
    </recommendedName>
    <alternativeName>
        <fullName evidence="8">tRNA 3 endonuclease</fullName>
    </alternativeName>
    <alternativeName>
        <fullName evidence="8">tRNase Z</fullName>
    </alternativeName>
</protein>
<evidence type="ECO:0000256" key="6">
    <source>
        <dbReference type="ARBA" id="ARBA00022801"/>
    </source>
</evidence>
<dbReference type="InterPro" id="IPR013471">
    <property type="entry name" value="RNase_Z/BN"/>
</dbReference>
<keyword evidence="6 8" id="KW-0378">Hydrolase</keyword>